<feature type="non-terminal residue" evidence="15">
    <location>
        <position position="173"/>
    </location>
</feature>
<evidence type="ECO:0000256" key="4">
    <source>
        <dbReference type="ARBA" id="ARBA00008233"/>
    </source>
</evidence>
<keyword evidence="10" id="KW-0496">Mitochondrion</keyword>
<dbReference type="Proteomes" id="UP001497623">
    <property type="component" value="Unassembled WGS sequence"/>
</dbReference>
<feature type="non-terminal residue" evidence="15">
    <location>
        <position position="1"/>
    </location>
</feature>
<keyword evidence="8" id="KW-0175">Coiled coil</keyword>
<evidence type="ECO:0000256" key="6">
    <source>
        <dbReference type="ARBA" id="ARBA00022490"/>
    </source>
</evidence>
<organism evidence="15 16">
    <name type="scientific">Meganyctiphanes norvegica</name>
    <name type="common">Northern krill</name>
    <name type="synonym">Thysanopoda norvegica</name>
    <dbReference type="NCBI Taxonomy" id="48144"/>
    <lineage>
        <taxon>Eukaryota</taxon>
        <taxon>Metazoa</taxon>
        <taxon>Ecdysozoa</taxon>
        <taxon>Arthropoda</taxon>
        <taxon>Crustacea</taxon>
        <taxon>Multicrustacea</taxon>
        <taxon>Malacostraca</taxon>
        <taxon>Eumalacostraca</taxon>
        <taxon>Eucarida</taxon>
        <taxon>Euphausiacea</taxon>
        <taxon>Euphausiidae</taxon>
        <taxon>Meganyctiphanes</taxon>
    </lineage>
</organism>
<dbReference type="EMBL" id="CAXKWB010007180">
    <property type="protein sequence ID" value="CAL4085970.1"/>
    <property type="molecule type" value="Genomic_DNA"/>
</dbReference>
<keyword evidence="11" id="KW-0472">Membrane</keyword>
<reference evidence="15 16" key="1">
    <citation type="submission" date="2024-05" db="EMBL/GenBank/DDBJ databases">
        <authorList>
            <person name="Wallberg A."/>
        </authorList>
    </citation>
    <scope>NUCLEOTIDE SEQUENCE [LARGE SCALE GENOMIC DNA]</scope>
</reference>
<name>A0AAV2QKR1_MEGNR</name>
<dbReference type="GO" id="GO:0008289">
    <property type="term" value="F:lipid binding"/>
    <property type="evidence" value="ECO:0007669"/>
    <property type="project" value="UniProtKB-KW"/>
</dbReference>
<dbReference type="PANTHER" id="PTHR21771:SF1">
    <property type="entry name" value="MITOCHONDRIA-EATING PROTEIN"/>
    <property type="match status" value="1"/>
</dbReference>
<evidence type="ECO:0000256" key="12">
    <source>
        <dbReference type="ARBA" id="ARBA00032687"/>
    </source>
</evidence>
<evidence type="ECO:0000256" key="9">
    <source>
        <dbReference type="ARBA" id="ARBA00023121"/>
    </source>
</evidence>
<evidence type="ECO:0000256" key="8">
    <source>
        <dbReference type="ARBA" id="ARBA00023054"/>
    </source>
</evidence>
<gene>
    <name evidence="15" type="ORF">MNOR_LOCUS12873</name>
</gene>
<evidence type="ECO:0000313" key="15">
    <source>
        <dbReference type="EMBL" id="CAL4085970.1"/>
    </source>
</evidence>
<evidence type="ECO:0000256" key="3">
    <source>
        <dbReference type="ARBA" id="ARBA00004496"/>
    </source>
</evidence>
<comment type="subcellular location">
    <subcellularLocation>
        <location evidence="3">Cytoplasm</location>
    </subcellularLocation>
    <subcellularLocation>
        <location evidence="2">Mitochondrion matrix</location>
    </subcellularLocation>
    <subcellularLocation>
        <location evidence="1">Mitochondrion outer membrane</location>
    </subcellularLocation>
</comment>
<evidence type="ECO:0000256" key="2">
    <source>
        <dbReference type="ARBA" id="ARBA00004305"/>
    </source>
</evidence>
<dbReference type="GO" id="GO:0005741">
    <property type="term" value="C:mitochondrial outer membrane"/>
    <property type="evidence" value="ECO:0007669"/>
    <property type="project" value="UniProtKB-SubCell"/>
</dbReference>
<dbReference type="GO" id="GO:0005759">
    <property type="term" value="C:mitochondrial matrix"/>
    <property type="evidence" value="ECO:0007669"/>
    <property type="project" value="UniProtKB-SubCell"/>
</dbReference>
<dbReference type="PANTHER" id="PTHR21771">
    <property type="entry name" value="MITOCHONDRIA-EATING PROTEIN-RELATED"/>
    <property type="match status" value="1"/>
</dbReference>
<dbReference type="Pfam" id="PF16026">
    <property type="entry name" value="MIEAP"/>
    <property type="match status" value="1"/>
</dbReference>
<proteinExistence type="inferred from homology"/>
<evidence type="ECO:0000256" key="11">
    <source>
        <dbReference type="ARBA" id="ARBA00023136"/>
    </source>
</evidence>
<keyword evidence="6" id="KW-0963">Cytoplasm</keyword>
<keyword evidence="9" id="KW-0446">Lipid-binding</keyword>
<dbReference type="InterPro" id="IPR031981">
    <property type="entry name" value="MIEAP_C"/>
</dbReference>
<dbReference type="AlphaFoldDB" id="A0AAV2QKR1"/>
<feature type="region of interest" description="Disordered" evidence="13">
    <location>
        <begin position="64"/>
        <end position="93"/>
    </location>
</feature>
<comment type="caution">
    <text evidence="15">The sequence shown here is derived from an EMBL/GenBank/DDBJ whole genome shotgun (WGS) entry which is preliminary data.</text>
</comment>
<dbReference type="GO" id="GO:0035695">
    <property type="term" value="P:mitophagy by internal vacuole formation"/>
    <property type="evidence" value="ECO:0007669"/>
    <property type="project" value="TreeGrafter"/>
</dbReference>
<protein>
    <recommendedName>
        <fullName evidence="5">Mitochondria-eating protein</fullName>
    </recommendedName>
    <alternativeName>
        <fullName evidence="12">Spermatogenesis-associated protein 18</fullName>
    </alternativeName>
</protein>
<comment type="similarity">
    <text evidence="4">Belongs to the MIEAP family.</text>
</comment>
<keyword evidence="16" id="KW-1185">Reference proteome</keyword>
<dbReference type="GO" id="GO:0035694">
    <property type="term" value="P:mitochondrial protein catabolic process"/>
    <property type="evidence" value="ECO:0007669"/>
    <property type="project" value="InterPro"/>
</dbReference>
<evidence type="ECO:0000256" key="1">
    <source>
        <dbReference type="ARBA" id="ARBA00004294"/>
    </source>
</evidence>
<evidence type="ECO:0000256" key="5">
    <source>
        <dbReference type="ARBA" id="ARBA00019863"/>
    </source>
</evidence>
<keyword evidence="7" id="KW-1000">Mitochondrion outer membrane</keyword>
<accession>A0AAV2QKR1</accession>
<evidence type="ECO:0000259" key="14">
    <source>
        <dbReference type="Pfam" id="PF16026"/>
    </source>
</evidence>
<feature type="domain" description="Mitochondria-eating protein C-terminal" evidence="14">
    <location>
        <begin position="95"/>
        <end position="167"/>
    </location>
</feature>
<evidence type="ECO:0000256" key="10">
    <source>
        <dbReference type="ARBA" id="ARBA00023128"/>
    </source>
</evidence>
<dbReference type="InterPro" id="IPR026169">
    <property type="entry name" value="MIEAP"/>
</dbReference>
<evidence type="ECO:0000256" key="13">
    <source>
        <dbReference type="SAM" id="MobiDB-lite"/>
    </source>
</evidence>
<evidence type="ECO:0000313" key="16">
    <source>
        <dbReference type="Proteomes" id="UP001497623"/>
    </source>
</evidence>
<evidence type="ECO:0000256" key="7">
    <source>
        <dbReference type="ARBA" id="ARBA00022787"/>
    </source>
</evidence>
<sequence>SSSSSTSGVVSAASSSSVSLRCGKGHDLMVSASARESVAIRQEVETLRAEITKARQTILDMQEREKKHKENARMNERIVHGNPNKENVNLGERGPSALMRRYSNLYVQARVDTLDALDSLPDLQNSEELKSKLLFSVVVLSFRSASASASELRDEVRRVLQAPPPVPPSEKDS</sequence>